<protein>
    <submittedName>
        <fullName evidence="2">Alkylhydroperoxidase domain protein</fullName>
    </submittedName>
</protein>
<evidence type="ECO:0000313" key="2">
    <source>
        <dbReference type="EMBL" id="GAA1997607.1"/>
    </source>
</evidence>
<feature type="domain" description="Carboxymuconolactone decarboxylase-like" evidence="1">
    <location>
        <begin position="296"/>
        <end position="381"/>
    </location>
</feature>
<proteinExistence type="predicted"/>
<dbReference type="NCBIfam" id="TIGR00778">
    <property type="entry name" value="ahpD_dom"/>
    <property type="match status" value="1"/>
</dbReference>
<dbReference type="EMBL" id="BAAANO010000002">
    <property type="protein sequence ID" value="GAA1997607.1"/>
    <property type="molecule type" value="Genomic_DNA"/>
</dbReference>
<dbReference type="Gene3D" id="1.20.1290.10">
    <property type="entry name" value="AhpD-like"/>
    <property type="match status" value="2"/>
</dbReference>
<dbReference type="NCBIfam" id="TIGR01926">
    <property type="entry name" value="peroxid_rel"/>
    <property type="match status" value="1"/>
</dbReference>
<dbReference type="RefSeq" id="WP_344305925.1">
    <property type="nucleotide sequence ID" value="NZ_BAAANO010000002.1"/>
</dbReference>
<dbReference type="InterPro" id="IPR004675">
    <property type="entry name" value="AhpD_core"/>
</dbReference>
<dbReference type="PANTHER" id="PTHR35446">
    <property type="entry name" value="SI:CH211-175M2.5"/>
    <property type="match status" value="1"/>
</dbReference>
<accession>A0ABP5EIV6</accession>
<dbReference type="NCBIfam" id="TIGR04029">
    <property type="entry name" value="CMD_Avi_7170"/>
    <property type="match status" value="1"/>
</dbReference>
<sequence length="438" mass="46900">MTLETRTTPDVDIINLLAGIQPGDALDQWRDHRTQAKENAQKSFVALLEPSDPRGFSYGERYAVATFVAGLMSDGAALEFYFELLGDEYEDESVPAAVTAAVAAAAKEGPYGAYAPAPLAPESVAGQEYRVPQVAAEALGGKLVTAFEYTHMLVLHPRDASPERLQPLFDGGWDEDGIVSLAQLVSFLSFQIRVAGALSVLGGRSDGVVPDGGPSAAGGEGSAQAGAPRADIPAGAVRVIRYPDLDRPEVFRQGGLDWVPWIAPPAEEELTERQVESLVKKERTKSAYFRLLARDPDALEARTLTDLDIFFNFTDGLPSAERELAATVASRLNGCLYCASIHSRRANQESEGREQDIERLLAEGVGADLGSERWNAVAEAAVAVTTTPESFGQAHVDRLRAAGLGDGEIIDVVNGAGFFNWANRLMLSLGEPTPFKLG</sequence>
<dbReference type="SUPFAM" id="SSF69118">
    <property type="entry name" value="AhpD-like"/>
    <property type="match status" value="2"/>
</dbReference>
<dbReference type="InterPro" id="IPR023982">
    <property type="entry name" value="CHP04029_CMD-like"/>
</dbReference>
<dbReference type="InterPro" id="IPR029032">
    <property type="entry name" value="AhpD-like"/>
</dbReference>
<dbReference type="Proteomes" id="UP001500755">
    <property type="component" value="Unassembled WGS sequence"/>
</dbReference>
<dbReference type="InterPro" id="IPR003779">
    <property type="entry name" value="CMD-like"/>
</dbReference>
<dbReference type="PANTHER" id="PTHR35446:SF2">
    <property type="entry name" value="CARBOXYMUCONOLACTONE DECARBOXYLASE-LIKE DOMAIN-CONTAINING PROTEIN"/>
    <property type="match status" value="1"/>
</dbReference>
<reference evidence="3" key="1">
    <citation type="journal article" date="2019" name="Int. J. Syst. Evol. Microbiol.">
        <title>The Global Catalogue of Microorganisms (GCM) 10K type strain sequencing project: providing services to taxonomists for standard genome sequencing and annotation.</title>
        <authorList>
            <consortium name="The Broad Institute Genomics Platform"/>
            <consortium name="The Broad Institute Genome Sequencing Center for Infectious Disease"/>
            <person name="Wu L."/>
            <person name="Ma J."/>
        </authorList>
    </citation>
    <scope>NUCLEOTIDE SEQUENCE [LARGE SCALE GENOMIC DNA]</scope>
    <source>
        <strain evidence="3">JCM 14546</strain>
    </source>
</reference>
<dbReference type="NCBIfam" id="TIGR04030">
    <property type="entry name" value="perox_Avi_7169"/>
    <property type="match status" value="1"/>
</dbReference>
<gene>
    <name evidence="2" type="ORF">GCM10009755_00860</name>
</gene>
<name>A0ABP5EIV6_9MICO</name>
<comment type="caution">
    <text evidence="2">The sequence shown here is derived from an EMBL/GenBank/DDBJ whole genome shotgun (WGS) entry which is preliminary data.</text>
</comment>
<keyword evidence="3" id="KW-1185">Reference proteome</keyword>
<evidence type="ECO:0000259" key="1">
    <source>
        <dbReference type="Pfam" id="PF02627"/>
    </source>
</evidence>
<dbReference type="Pfam" id="PF02627">
    <property type="entry name" value="CMD"/>
    <property type="match status" value="1"/>
</dbReference>
<organism evidence="2 3">
    <name type="scientific">Brevibacterium samyangense</name>
    <dbReference type="NCBI Taxonomy" id="366888"/>
    <lineage>
        <taxon>Bacteria</taxon>
        <taxon>Bacillati</taxon>
        <taxon>Actinomycetota</taxon>
        <taxon>Actinomycetes</taxon>
        <taxon>Micrococcales</taxon>
        <taxon>Brevibacteriaceae</taxon>
        <taxon>Brevibacterium</taxon>
    </lineage>
</organism>
<dbReference type="InterPro" id="IPR023923">
    <property type="entry name" value="AhpD_Avi7169"/>
</dbReference>
<dbReference type="InterPro" id="IPR010195">
    <property type="entry name" value="Uncharacterised_peroxidase-rel"/>
</dbReference>
<evidence type="ECO:0000313" key="3">
    <source>
        <dbReference type="Proteomes" id="UP001500755"/>
    </source>
</evidence>